<dbReference type="RefSeq" id="WP_046849526.1">
    <property type="nucleotide sequence ID" value="NZ_CP011451.1"/>
</dbReference>
<dbReference type="Proteomes" id="UP000324176">
    <property type="component" value="Unassembled WGS sequence"/>
</dbReference>
<dbReference type="InterPro" id="IPR029044">
    <property type="entry name" value="Nucleotide-diphossugar_trans"/>
</dbReference>
<keyword evidence="1" id="KW-1133">Transmembrane helix</keyword>
<organism evidence="3 5">
    <name type="scientific">Nitrosomonas communis</name>
    <dbReference type="NCBI Taxonomy" id="44574"/>
    <lineage>
        <taxon>Bacteria</taxon>
        <taxon>Pseudomonadati</taxon>
        <taxon>Pseudomonadota</taxon>
        <taxon>Betaproteobacteria</taxon>
        <taxon>Nitrosomonadales</taxon>
        <taxon>Nitrosomonadaceae</taxon>
        <taxon>Nitrosomonas</taxon>
    </lineage>
</organism>
<evidence type="ECO:0000313" key="3">
    <source>
        <dbReference type="EMBL" id="AKH37446.1"/>
    </source>
</evidence>
<evidence type="ECO:0000313" key="6">
    <source>
        <dbReference type="Proteomes" id="UP000324176"/>
    </source>
</evidence>
<keyword evidence="3" id="KW-0808">Transferase</keyword>
<evidence type="ECO:0000259" key="2">
    <source>
        <dbReference type="Pfam" id="PF00535"/>
    </source>
</evidence>
<dbReference type="SUPFAM" id="SSF53448">
    <property type="entry name" value="Nucleotide-diphospho-sugar transferases"/>
    <property type="match status" value="1"/>
</dbReference>
<feature type="transmembrane region" description="Helical" evidence="1">
    <location>
        <begin position="305"/>
        <end position="328"/>
    </location>
</feature>
<feature type="transmembrane region" description="Helical" evidence="1">
    <location>
        <begin position="334"/>
        <end position="357"/>
    </location>
</feature>
<evidence type="ECO:0000256" key="1">
    <source>
        <dbReference type="SAM" id="Phobius"/>
    </source>
</evidence>
<accession>A0A0F7KCY6</accession>
<dbReference type="Gene3D" id="3.90.550.10">
    <property type="entry name" value="Spore Coat Polysaccharide Biosynthesis Protein SpsA, Chain A"/>
    <property type="match status" value="1"/>
</dbReference>
<dbReference type="GO" id="GO:0016740">
    <property type="term" value="F:transferase activity"/>
    <property type="evidence" value="ECO:0007669"/>
    <property type="project" value="UniProtKB-KW"/>
</dbReference>
<keyword evidence="1" id="KW-0472">Membrane</keyword>
<dbReference type="PANTHER" id="PTHR43646">
    <property type="entry name" value="GLYCOSYLTRANSFERASE"/>
    <property type="match status" value="1"/>
</dbReference>
<name>A0A0F7KCY6_9PROT</name>
<reference evidence="4 6" key="3">
    <citation type="submission" date="2019-07" db="EMBL/GenBank/DDBJ databases">
        <title>Active sludge and wastewater microbial communities from Klosterneuburg, Austria.</title>
        <authorList>
            <person name="Wagner M."/>
        </authorList>
    </citation>
    <scope>NUCLEOTIDE SEQUENCE [LARGE SCALE GENOMIC DNA]</scope>
    <source>
        <strain evidence="4 6">Nm2</strain>
    </source>
</reference>
<sequence length="373" mass="42112">MIELATFLAFIGTFLWWIIVLVPWQPWGTQESLDTINDEKQSLDEITVLIPARNEGAFIQQTLTALSTQGLNLQIIVIDDQSDDNTAEQAQEWGATVLSGTPLPTGWSGKLWALEQGLSKVRTPYTLLLDADITLTQGIIAALLKKARVENLAFVSLMAQPSLHHFIERLLMPAFVFFFKLLYPFQLANKPGSRIAAAAGGCILVKTNVLRTIGAFDSLRDALIDDCTLASRIKHTGLLTWTGLSHSACSHRVYDDMKTIWNMVARTAYTQLHYSSLLLFACTLIMVSMFWFAPFISLFLPLTTYLIITAVLTWTAMIIVYLPILRYYQCSSLWIAALPLIGTLFLLMTWTSAFRFWRGERAQWKNRRYEISA</sequence>
<keyword evidence="1" id="KW-0812">Transmembrane</keyword>
<protein>
    <submittedName>
        <fullName evidence="3">Glycosyl transferase</fullName>
    </submittedName>
    <submittedName>
        <fullName evidence="4">Hopene-associated glycosyltransferase HpnB</fullName>
    </submittedName>
</protein>
<feature type="transmembrane region" description="Helical" evidence="1">
    <location>
        <begin position="272"/>
        <end position="293"/>
    </location>
</feature>
<dbReference type="EMBL" id="VNHT01000031">
    <property type="protein sequence ID" value="TYP86391.1"/>
    <property type="molecule type" value="Genomic_DNA"/>
</dbReference>
<reference evidence="5" key="1">
    <citation type="submission" date="2015-05" db="EMBL/GenBank/DDBJ databases">
        <title>Draft genome of Nitrosomonas communis strain Nm2.</title>
        <authorList>
            <person name="Kozlowski J.A."/>
            <person name="Kits K.D."/>
            <person name="Stein L.Y."/>
        </authorList>
    </citation>
    <scope>NUCLEOTIDE SEQUENCE [LARGE SCALE GENOMIC DNA]</scope>
    <source>
        <strain evidence="5">Nm2</strain>
    </source>
</reference>
<keyword evidence="5" id="KW-1185">Reference proteome</keyword>
<gene>
    <name evidence="3" type="ORF">AAW31_05835</name>
    <name evidence="4" type="ORF">BCL69_103127</name>
</gene>
<evidence type="ECO:0000313" key="4">
    <source>
        <dbReference type="EMBL" id="TYP86391.1"/>
    </source>
</evidence>
<dbReference type="PANTHER" id="PTHR43646:SF3">
    <property type="entry name" value="SLR1566 PROTEIN"/>
    <property type="match status" value="1"/>
</dbReference>
<dbReference type="Proteomes" id="UP000034156">
    <property type="component" value="Chromosome"/>
</dbReference>
<dbReference type="AlphaFoldDB" id="A0A0F7KCY6"/>
<dbReference type="OrthoDB" id="9806525at2"/>
<evidence type="ECO:0000313" key="5">
    <source>
        <dbReference type="Proteomes" id="UP000034156"/>
    </source>
</evidence>
<dbReference type="KEGG" id="nco:AAW31_05835"/>
<proteinExistence type="predicted"/>
<dbReference type="Pfam" id="PF00535">
    <property type="entry name" value="Glycos_transf_2"/>
    <property type="match status" value="1"/>
</dbReference>
<feature type="domain" description="Glycosyltransferase 2-like" evidence="2">
    <location>
        <begin position="47"/>
        <end position="212"/>
    </location>
</feature>
<reference evidence="3 5" key="2">
    <citation type="journal article" date="2016" name="Genome Announc.">
        <title>Genome Sequence of Nitrosomonas communis Strain Nm2, a Mesophilic Ammonia-Oxidizing Bacterium Isolated from Mediterranean Soil.</title>
        <authorList>
            <person name="Kozlowski J.A."/>
            <person name="Kits K.D."/>
            <person name="Stein L.Y."/>
        </authorList>
    </citation>
    <scope>NUCLEOTIDE SEQUENCE [LARGE SCALE GENOMIC DNA]</scope>
    <source>
        <strain evidence="3 5">Nm2</strain>
    </source>
</reference>
<dbReference type="PATRIC" id="fig|44574.3.peg.1395"/>
<feature type="transmembrane region" description="Helical" evidence="1">
    <location>
        <begin position="6"/>
        <end position="24"/>
    </location>
</feature>
<dbReference type="EMBL" id="CP011451">
    <property type="protein sequence ID" value="AKH37446.1"/>
    <property type="molecule type" value="Genomic_DNA"/>
</dbReference>
<dbReference type="InterPro" id="IPR001173">
    <property type="entry name" value="Glyco_trans_2-like"/>
</dbReference>